<evidence type="ECO:0000313" key="1">
    <source>
        <dbReference type="EMBL" id="KAH1040125.1"/>
    </source>
</evidence>
<keyword evidence="2" id="KW-1185">Reference proteome</keyword>
<dbReference type="Proteomes" id="UP000828251">
    <property type="component" value="Unassembled WGS sequence"/>
</dbReference>
<comment type="caution">
    <text evidence="1">The sequence shown here is derived from an EMBL/GenBank/DDBJ whole genome shotgun (WGS) entry which is preliminary data.</text>
</comment>
<protein>
    <submittedName>
        <fullName evidence="1">Uncharacterized protein</fullName>
    </submittedName>
</protein>
<feature type="non-terminal residue" evidence="1">
    <location>
        <position position="86"/>
    </location>
</feature>
<dbReference type="OrthoDB" id="989164at2759"/>
<evidence type="ECO:0000313" key="2">
    <source>
        <dbReference type="Proteomes" id="UP000828251"/>
    </source>
</evidence>
<dbReference type="AlphaFoldDB" id="A0A9D3UGE3"/>
<organism evidence="1 2">
    <name type="scientific">Gossypium stocksii</name>
    <dbReference type="NCBI Taxonomy" id="47602"/>
    <lineage>
        <taxon>Eukaryota</taxon>
        <taxon>Viridiplantae</taxon>
        <taxon>Streptophyta</taxon>
        <taxon>Embryophyta</taxon>
        <taxon>Tracheophyta</taxon>
        <taxon>Spermatophyta</taxon>
        <taxon>Magnoliopsida</taxon>
        <taxon>eudicotyledons</taxon>
        <taxon>Gunneridae</taxon>
        <taxon>Pentapetalae</taxon>
        <taxon>rosids</taxon>
        <taxon>malvids</taxon>
        <taxon>Malvales</taxon>
        <taxon>Malvaceae</taxon>
        <taxon>Malvoideae</taxon>
        <taxon>Gossypium</taxon>
    </lineage>
</organism>
<sequence>MEKALIYSAWLYEHRPCTKGRTTHTSHCEDTPYVKRDFDRWDRSNCMSLMIMKHHISEAFWGTESEKVTHANVFLTKLRNVLLKTI</sequence>
<dbReference type="EMBL" id="JAIQCV010000012">
    <property type="protein sequence ID" value="KAH1040125.1"/>
    <property type="molecule type" value="Genomic_DNA"/>
</dbReference>
<name>A0A9D3UGE3_9ROSI</name>
<proteinExistence type="predicted"/>
<reference evidence="1 2" key="1">
    <citation type="journal article" date="2021" name="Plant Biotechnol. J.">
        <title>Multi-omics assisted identification of the key and species-specific regulatory components of drought-tolerant mechanisms in Gossypium stocksii.</title>
        <authorList>
            <person name="Yu D."/>
            <person name="Ke L."/>
            <person name="Zhang D."/>
            <person name="Wu Y."/>
            <person name="Sun Y."/>
            <person name="Mei J."/>
            <person name="Sun J."/>
            <person name="Sun Y."/>
        </authorList>
    </citation>
    <scope>NUCLEOTIDE SEQUENCE [LARGE SCALE GENOMIC DNA]</scope>
    <source>
        <strain evidence="2">cv. E1</strain>
        <tissue evidence="1">Leaf</tissue>
    </source>
</reference>
<gene>
    <name evidence="1" type="ORF">J1N35_041868</name>
</gene>
<accession>A0A9D3UGE3</accession>